<evidence type="ECO:0000313" key="2">
    <source>
        <dbReference type="Proteomes" id="UP001229421"/>
    </source>
</evidence>
<accession>A0AAD8L2C1</accession>
<keyword evidence="2" id="KW-1185">Reference proteome</keyword>
<proteinExistence type="predicted"/>
<name>A0AAD8L2C1_TARER</name>
<protein>
    <submittedName>
        <fullName evidence="1">Uncharacterized protein</fullName>
    </submittedName>
</protein>
<dbReference type="EMBL" id="JAUHHV010000002">
    <property type="protein sequence ID" value="KAK1434144.1"/>
    <property type="molecule type" value="Genomic_DNA"/>
</dbReference>
<gene>
    <name evidence="1" type="ORF">QVD17_11062</name>
</gene>
<dbReference type="Proteomes" id="UP001229421">
    <property type="component" value="Unassembled WGS sequence"/>
</dbReference>
<comment type="caution">
    <text evidence="1">The sequence shown here is derived from an EMBL/GenBank/DDBJ whole genome shotgun (WGS) entry which is preliminary data.</text>
</comment>
<organism evidence="1 2">
    <name type="scientific">Tagetes erecta</name>
    <name type="common">African marigold</name>
    <dbReference type="NCBI Taxonomy" id="13708"/>
    <lineage>
        <taxon>Eukaryota</taxon>
        <taxon>Viridiplantae</taxon>
        <taxon>Streptophyta</taxon>
        <taxon>Embryophyta</taxon>
        <taxon>Tracheophyta</taxon>
        <taxon>Spermatophyta</taxon>
        <taxon>Magnoliopsida</taxon>
        <taxon>eudicotyledons</taxon>
        <taxon>Gunneridae</taxon>
        <taxon>Pentapetalae</taxon>
        <taxon>asterids</taxon>
        <taxon>campanulids</taxon>
        <taxon>Asterales</taxon>
        <taxon>Asteraceae</taxon>
        <taxon>Asteroideae</taxon>
        <taxon>Heliantheae alliance</taxon>
        <taxon>Tageteae</taxon>
        <taxon>Tagetes</taxon>
    </lineage>
</organism>
<evidence type="ECO:0000313" key="1">
    <source>
        <dbReference type="EMBL" id="KAK1434144.1"/>
    </source>
</evidence>
<reference evidence="1" key="1">
    <citation type="journal article" date="2023" name="bioRxiv">
        <title>Improved chromosome-level genome assembly for marigold (Tagetes erecta).</title>
        <authorList>
            <person name="Jiang F."/>
            <person name="Yuan L."/>
            <person name="Wang S."/>
            <person name="Wang H."/>
            <person name="Xu D."/>
            <person name="Wang A."/>
            <person name="Fan W."/>
        </authorList>
    </citation>
    <scope>NUCLEOTIDE SEQUENCE</scope>
    <source>
        <strain evidence="1">WSJ</strain>
        <tissue evidence="1">Leaf</tissue>
    </source>
</reference>
<sequence length="127" mass="14508">MTTIAYPFNNHRSSFHCLLVLFFADNHLQSFKTTNSKRIQVQDHQIDFKIYPPPSLLFHTRHLRVRNPSSFILTETVKWCSSVATIVHHRDFGAEILNLKTNLIQETDSNLNLCAISASSSITVVPL</sequence>
<dbReference type="AlphaFoldDB" id="A0AAD8L2C1"/>